<protein>
    <submittedName>
        <fullName evidence="8">Si:dkey-172o19.2</fullName>
    </submittedName>
</protein>
<comment type="similarity">
    <text evidence="1">Belongs to the bZIP family. NFIL3 subfamily.</text>
</comment>
<dbReference type="Proteomes" id="UP000694557">
    <property type="component" value="Unassembled WGS sequence"/>
</dbReference>
<evidence type="ECO:0000256" key="2">
    <source>
        <dbReference type="ARBA" id="ARBA00023015"/>
    </source>
</evidence>
<dbReference type="FunFam" id="1.20.5.170:FF:000025">
    <property type="entry name" value="nuclear factor interleukin-3-regulated protein-like"/>
    <property type="match status" value="1"/>
</dbReference>
<feature type="domain" description="BZIP" evidence="7">
    <location>
        <begin position="68"/>
        <end position="118"/>
    </location>
</feature>
<name>A0A8C7H618_ONCKI</name>
<evidence type="ECO:0000256" key="4">
    <source>
        <dbReference type="ARBA" id="ARBA00023163"/>
    </source>
</evidence>
<dbReference type="Ensembl" id="ENSOKIT00005053772.1">
    <property type="protein sequence ID" value="ENSOKIP00005050936.1"/>
    <property type="gene ID" value="ENSOKIG00005021462.1"/>
</dbReference>
<dbReference type="SMART" id="SM00338">
    <property type="entry name" value="BRLZ"/>
    <property type="match status" value="1"/>
</dbReference>
<evidence type="ECO:0000256" key="6">
    <source>
        <dbReference type="SAM" id="MobiDB-lite"/>
    </source>
</evidence>
<dbReference type="GO" id="GO:0005634">
    <property type="term" value="C:nucleus"/>
    <property type="evidence" value="ECO:0007669"/>
    <property type="project" value="TreeGrafter"/>
</dbReference>
<dbReference type="InterPro" id="IPR047229">
    <property type="entry name" value="NFIL3-like"/>
</dbReference>
<evidence type="ECO:0000256" key="3">
    <source>
        <dbReference type="ARBA" id="ARBA00023125"/>
    </source>
</evidence>
<evidence type="ECO:0000256" key="5">
    <source>
        <dbReference type="ARBA" id="ARBA00023242"/>
    </source>
</evidence>
<dbReference type="PROSITE" id="PS50217">
    <property type="entry name" value="BZIP"/>
    <property type="match status" value="1"/>
</dbReference>
<dbReference type="Gene3D" id="1.20.5.170">
    <property type="match status" value="1"/>
</dbReference>
<feature type="region of interest" description="Disordered" evidence="6">
    <location>
        <begin position="1"/>
        <end position="37"/>
    </location>
</feature>
<keyword evidence="3" id="KW-0238">DNA-binding</keyword>
<dbReference type="SUPFAM" id="SSF57959">
    <property type="entry name" value="Leucine zipper domain"/>
    <property type="match status" value="1"/>
</dbReference>
<evidence type="ECO:0000313" key="8">
    <source>
        <dbReference type="Ensembl" id="ENSOKIP00005050936.1"/>
    </source>
</evidence>
<evidence type="ECO:0000313" key="9">
    <source>
        <dbReference type="Proteomes" id="UP000694557"/>
    </source>
</evidence>
<dbReference type="Pfam" id="PF07716">
    <property type="entry name" value="bZIP_2"/>
    <property type="match status" value="1"/>
</dbReference>
<reference evidence="8" key="1">
    <citation type="submission" date="2025-08" db="UniProtKB">
        <authorList>
            <consortium name="Ensembl"/>
        </authorList>
    </citation>
    <scope>IDENTIFICATION</scope>
</reference>
<dbReference type="GO" id="GO:0007623">
    <property type="term" value="P:circadian rhythm"/>
    <property type="evidence" value="ECO:0007669"/>
    <property type="project" value="TreeGrafter"/>
</dbReference>
<evidence type="ECO:0000259" key="7">
    <source>
        <dbReference type="PROSITE" id="PS50217"/>
    </source>
</evidence>
<feature type="compositionally biased region" description="Polar residues" evidence="6">
    <location>
        <begin position="16"/>
        <end position="30"/>
    </location>
</feature>
<keyword evidence="4" id="KW-0804">Transcription</keyword>
<keyword evidence="2" id="KW-0805">Transcription regulation</keyword>
<reference evidence="8" key="2">
    <citation type="submission" date="2025-09" db="UniProtKB">
        <authorList>
            <consortium name="Ensembl"/>
        </authorList>
    </citation>
    <scope>IDENTIFICATION</scope>
</reference>
<accession>A0A8C7H618</accession>
<dbReference type="PANTHER" id="PTHR15284:SF6">
    <property type="entry name" value="HYPOTHETICAL LOC799271-RELATED"/>
    <property type="match status" value="1"/>
</dbReference>
<dbReference type="PROSITE" id="PS00036">
    <property type="entry name" value="BZIP_BASIC"/>
    <property type="match status" value="1"/>
</dbReference>
<dbReference type="CDD" id="cd14694">
    <property type="entry name" value="bZIP_NFIL3"/>
    <property type="match status" value="1"/>
</dbReference>
<dbReference type="GeneTree" id="ENSGT00940000164108"/>
<organism evidence="8 9">
    <name type="scientific">Oncorhynchus kisutch</name>
    <name type="common">Coho salmon</name>
    <name type="synonym">Salmo kisutch</name>
    <dbReference type="NCBI Taxonomy" id="8019"/>
    <lineage>
        <taxon>Eukaryota</taxon>
        <taxon>Metazoa</taxon>
        <taxon>Chordata</taxon>
        <taxon>Craniata</taxon>
        <taxon>Vertebrata</taxon>
        <taxon>Euteleostomi</taxon>
        <taxon>Actinopterygii</taxon>
        <taxon>Neopterygii</taxon>
        <taxon>Teleostei</taxon>
        <taxon>Protacanthopterygii</taxon>
        <taxon>Salmoniformes</taxon>
        <taxon>Salmonidae</taxon>
        <taxon>Salmoninae</taxon>
        <taxon>Oncorhynchus</taxon>
    </lineage>
</organism>
<sequence>MSTPRSSDGPQEGICQPSSSLESSGGQEVSTDPGLLFPVARPSFLGQRLLRLETTRRKREMTPNDKKDACYWDKRRKNNEAAKRSREKRRVNDLILEGHLLALSEENARLRAKVFNLQYHMDLGKEAGPATLPSYSSAPLLWGHPTSLLGDQQDLEGLFLRTMVNPTLITSSGGVGLNQRSPQIGFDSGLPSFFPQSLLSHIRACAQESAGLAEQEKAAHHQISSSNDLPGNEEPPSASNRAFLPPSHPFPTSSIITPSSCPPQNLLMPDLSHSSMHTNLLMPWGFPSLPQSALYPSLPLHLPLEERERQHQFLDIHRGFRGRFNTLAQFRRYRSPNSF</sequence>
<dbReference type="AlphaFoldDB" id="A0A8C7H618"/>
<dbReference type="InterPro" id="IPR047106">
    <property type="entry name" value="NFIL3-like_bZIP"/>
</dbReference>
<keyword evidence="9" id="KW-1185">Reference proteome</keyword>
<feature type="region of interest" description="Disordered" evidence="6">
    <location>
        <begin position="210"/>
        <end position="258"/>
    </location>
</feature>
<proteinExistence type="inferred from homology"/>
<dbReference type="PANTHER" id="PTHR15284">
    <property type="entry name" value="NUCLEAR FACTOR INTERLEUKIN-3-REGULATED PROTEIN"/>
    <property type="match status" value="1"/>
</dbReference>
<keyword evidence="5" id="KW-0539">Nucleus</keyword>
<dbReference type="InterPro" id="IPR004827">
    <property type="entry name" value="bZIP"/>
</dbReference>
<evidence type="ECO:0000256" key="1">
    <source>
        <dbReference type="ARBA" id="ARBA00006079"/>
    </source>
</evidence>
<dbReference type="GO" id="GO:0003677">
    <property type="term" value="F:DNA binding"/>
    <property type="evidence" value="ECO:0007669"/>
    <property type="project" value="UniProtKB-KW"/>
</dbReference>
<dbReference type="InterPro" id="IPR046347">
    <property type="entry name" value="bZIP_sf"/>
</dbReference>
<dbReference type="GO" id="GO:0003700">
    <property type="term" value="F:DNA-binding transcription factor activity"/>
    <property type="evidence" value="ECO:0007669"/>
    <property type="project" value="InterPro"/>
</dbReference>